<proteinExistence type="predicted"/>
<sequence length="52" mass="5966">MKNIQPSEQAMNNLYKSLGRVLPKYLSEIKNKGDLNEQVNKNTAKDKDSYAH</sequence>
<dbReference type="RefSeq" id="WP_301628065.1">
    <property type="nucleotide sequence ID" value="NZ_BORS01000009.1"/>
</dbReference>
<organism evidence="2 3">
    <name type="scientific">Paenibacillus apis</name>
    <dbReference type="NCBI Taxonomy" id="1792174"/>
    <lineage>
        <taxon>Bacteria</taxon>
        <taxon>Bacillati</taxon>
        <taxon>Bacillota</taxon>
        <taxon>Bacilli</taxon>
        <taxon>Bacillales</taxon>
        <taxon>Paenibacillaceae</taxon>
        <taxon>Paenibacillus</taxon>
    </lineage>
</organism>
<evidence type="ECO:0000256" key="1">
    <source>
        <dbReference type="SAM" id="MobiDB-lite"/>
    </source>
</evidence>
<feature type="region of interest" description="Disordered" evidence="1">
    <location>
        <begin position="30"/>
        <end position="52"/>
    </location>
</feature>
<name>A0A919Y6G8_9BACL</name>
<feature type="compositionally biased region" description="Basic and acidic residues" evidence="1">
    <location>
        <begin position="43"/>
        <end position="52"/>
    </location>
</feature>
<dbReference type="AlphaFoldDB" id="A0A919Y6G8"/>
<evidence type="ECO:0000313" key="2">
    <source>
        <dbReference type="EMBL" id="GIO43160.1"/>
    </source>
</evidence>
<dbReference type="EMBL" id="BORS01000009">
    <property type="protein sequence ID" value="GIO43160.1"/>
    <property type="molecule type" value="Genomic_DNA"/>
</dbReference>
<protein>
    <submittedName>
        <fullName evidence="2">Uncharacterized protein</fullName>
    </submittedName>
</protein>
<evidence type="ECO:0000313" key="3">
    <source>
        <dbReference type="Proteomes" id="UP000678895"/>
    </source>
</evidence>
<keyword evidence="3" id="KW-1185">Reference proteome</keyword>
<accession>A0A919Y6G8</accession>
<comment type="caution">
    <text evidence="2">The sequence shown here is derived from an EMBL/GenBank/DDBJ whole genome shotgun (WGS) entry which is preliminary data.</text>
</comment>
<dbReference type="Proteomes" id="UP000678895">
    <property type="component" value="Unassembled WGS sequence"/>
</dbReference>
<reference evidence="2" key="1">
    <citation type="submission" date="2021-03" db="EMBL/GenBank/DDBJ databases">
        <title>Antimicrobial resistance genes in bacteria isolated from Japanese honey, and their potential for conferring macrolide and lincosamide resistance in the American foulbrood pathogen Paenibacillus larvae.</title>
        <authorList>
            <person name="Okamoto M."/>
            <person name="Kumagai M."/>
            <person name="Kanamori H."/>
            <person name="Takamatsu D."/>
        </authorList>
    </citation>
    <scope>NUCLEOTIDE SEQUENCE</scope>
    <source>
        <strain evidence="2">J41TS4</strain>
    </source>
</reference>
<gene>
    <name evidence="2" type="ORF">J41TS4_29180</name>
</gene>